<feature type="region of interest" description="Disordered" evidence="8">
    <location>
        <begin position="56"/>
        <end position="80"/>
    </location>
</feature>
<name>A0A9N9FEN0_9GLOM</name>
<dbReference type="InterPro" id="IPR005635">
    <property type="entry name" value="Inner_centromere_prot_ARK-bd"/>
</dbReference>
<feature type="coiled-coil region" evidence="7">
    <location>
        <begin position="155"/>
        <end position="189"/>
    </location>
</feature>
<evidence type="ECO:0000256" key="7">
    <source>
        <dbReference type="SAM" id="Coils"/>
    </source>
</evidence>
<keyword evidence="5" id="KW-0206">Cytoskeleton</keyword>
<feature type="compositionally biased region" description="Basic and acidic residues" evidence="8">
    <location>
        <begin position="59"/>
        <end position="80"/>
    </location>
</feature>
<evidence type="ECO:0000256" key="6">
    <source>
        <dbReference type="ARBA" id="ARBA00023242"/>
    </source>
</evidence>
<comment type="caution">
    <text evidence="10">The sequence shown here is derived from an EMBL/GenBank/DDBJ whole genome shotgun (WGS) entry which is preliminary data.</text>
</comment>
<organism evidence="10 11">
    <name type="scientific">Ambispora leptoticha</name>
    <dbReference type="NCBI Taxonomy" id="144679"/>
    <lineage>
        <taxon>Eukaryota</taxon>
        <taxon>Fungi</taxon>
        <taxon>Fungi incertae sedis</taxon>
        <taxon>Mucoromycota</taxon>
        <taxon>Glomeromycotina</taxon>
        <taxon>Glomeromycetes</taxon>
        <taxon>Archaeosporales</taxon>
        <taxon>Ambisporaceae</taxon>
        <taxon>Ambispora</taxon>
    </lineage>
</organism>
<evidence type="ECO:0000256" key="3">
    <source>
        <dbReference type="ARBA" id="ARBA00010042"/>
    </source>
</evidence>
<dbReference type="Pfam" id="PF03941">
    <property type="entry name" value="INCENP_ARK-bind"/>
    <property type="match status" value="1"/>
</dbReference>
<dbReference type="OrthoDB" id="6123at2759"/>
<comment type="subcellular location">
    <subcellularLocation>
        <location evidence="2">Cytoplasm</location>
        <location evidence="2">Cytoskeleton</location>
        <location evidence="2">Spindle</location>
    </subcellularLocation>
    <subcellularLocation>
        <location evidence="1">Nucleus</location>
    </subcellularLocation>
</comment>
<sequence length="301" mass="35456">MEEPLLTLHGTTNLWINGERQRFQKVLHNNIQEFAEKCQQEVEWLHEFLKNIVPKKKKIDPDKKPDKRKRNEEQQNLIESKRKIERSKVITYTDKKIPISTKSSNIPRKAIISMPSRQPQHPPSRQRETKRLRTAEFDDDTNAVVLDQNNLNNPIRQEFLLIERLRQEAQLLRQKAVEKEEEASRLEAIHFEALRREAAAQREALQESLWSKEQCQLHKNHMFTYNNSHGNVKLTTRSKSKPDWCNDPEISAALARQAQIDPDNIFKCGKSSRNRSSSEIWEAPDLTIEEEVEYKQKMGYI</sequence>
<feature type="region of interest" description="Disordered" evidence="8">
    <location>
        <begin position="103"/>
        <end position="130"/>
    </location>
</feature>
<evidence type="ECO:0000313" key="10">
    <source>
        <dbReference type="EMBL" id="CAG8527764.1"/>
    </source>
</evidence>
<gene>
    <name evidence="10" type="ORF">ALEPTO_LOCUS4785</name>
</gene>
<proteinExistence type="inferred from homology"/>
<evidence type="ECO:0000256" key="2">
    <source>
        <dbReference type="ARBA" id="ARBA00004186"/>
    </source>
</evidence>
<keyword evidence="4" id="KW-0963">Cytoplasm</keyword>
<dbReference type="GO" id="GO:0005634">
    <property type="term" value="C:nucleus"/>
    <property type="evidence" value="ECO:0007669"/>
    <property type="project" value="UniProtKB-SubCell"/>
</dbReference>
<evidence type="ECO:0000256" key="1">
    <source>
        <dbReference type="ARBA" id="ARBA00004123"/>
    </source>
</evidence>
<evidence type="ECO:0000256" key="4">
    <source>
        <dbReference type="ARBA" id="ARBA00022490"/>
    </source>
</evidence>
<dbReference type="Proteomes" id="UP000789508">
    <property type="component" value="Unassembled WGS sequence"/>
</dbReference>
<keyword evidence="11" id="KW-1185">Reference proteome</keyword>
<evidence type="ECO:0000259" key="9">
    <source>
        <dbReference type="Pfam" id="PF03941"/>
    </source>
</evidence>
<reference evidence="10" key="1">
    <citation type="submission" date="2021-06" db="EMBL/GenBank/DDBJ databases">
        <authorList>
            <person name="Kallberg Y."/>
            <person name="Tangrot J."/>
            <person name="Rosling A."/>
        </authorList>
    </citation>
    <scope>NUCLEOTIDE SEQUENCE</scope>
    <source>
        <strain evidence="10">FL130A</strain>
    </source>
</reference>
<evidence type="ECO:0000313" key="11">
    <source>
        <dbReference type="Proteomes" id="UP000789508"/>
    </source>
</evidence>
<keyword evidence="7" id="KW-0175">Coiled coil</keyword>
<evidence type="ECO:0000256" key="5">
    <source>
        <dbReference type="ARBA" id="ARBA00023212"/>
    </source>
</evidence>
<dbReference type="GO" id="GO:0005819">
    <property type="term" value="C:spindle"/>
    <property type="evidence" value="ECO:0007669"/>
    <property type="project" value="UniProtKB-SubCell"/>
</dbReference>
<comment type="similarity">
    <text evidence="3">Belongs to the INCENP family.</text>
</comment>
<evidence type="ECO:0000256" key="8">
    <source>
        <dbReference type="SAM" id="MobiDB-lite"/>
    </source>
</evidence>
<accession>A0A9N9FEN0</accession>
<dbReference type="EMBL" id="CAJVPS010001180">
    <property type="protein sequence ID" value="CAG8527764.1"/>
    <property type="molecule type" value="Genomic_DNA"/>
</dbReference>
<feature type="domain" description="Inner centromere protein ARK-binding" evidence="9">
    <location>
        <begin position="237"/>
        <end position="266"/>
    </location>
</feature>
<dbReference type="AlphaFoldDB" id="A0A9N9FEN0"/>
<keyword evidence="6" id="KW-0539">Nucleus</keyword>
<protein>
    <submittedName>
        <fullName evidence="10">1431_t:CDS:1</fullName>
    </submittedName>
</protein>